<keyword evidence="2" id="KW-0732">Signal</keyword>
<reference evidence="4" key="1">
    <citation type="journal article" date="2019" name="Int. J. Syst. Evol. Microbiol.">
        <title>The Global Catalogue of Microorganisms (GCM) 10K type strain sequencing project: providing services to taxonomists for standard genome sequencing and annotation.</title>
        <authorList>
            <consortium name="The Broad Institute Genomics Platform"/>
            <consortium name="The Broad Institute Genome Sequencing Center for Infectious Disease"/>
            <person name="Wu L."/>
            <person name="Ma J."/>
        </authorList>
    </citation>
    <scope>NUCLEOTIDE SEQUENCE [LARGE SCALE GENOMIC DNA]</scope>
    <source>
        <strain evidence="4">CGMCC 1.10992</strain>
    </source>
</reference>
<name>A0ABW4XKX7_9GAMM</name>
<keyword evidence="4" id="KW-1185">Reference proteome</keyword>
<feature type="signal peptide" evidence="2">
    <location>
        <begin position="1"/>
        <end position="21"/>
    </location>
</feature>
<feature type="region of interest" description="Disordered" evidence="1">
    <location>
        <begin position="156"/>
        <end position="176"/>
    </location>
</feature>
<proteinExistence type="predicted"/>
<feature type="chain" id="PRO_5045182910" evidence="2">
    <location>
        <begin position="22"/>
        <end position="176"/>
    </location>
</feature>
<dbReference type="RefSeq" id="WP_345340191.1">
    <property type="nucleotide sequence ID" value="NZ_BAABLI010000014.1"/>
</dbReference>
<gene>
    <name evidence="3" type="ORF">ACFSJ3_07060</name>
</gene>
<comment type="caution">
    <text evidence="3">The sequence shown here is derived from an EMBL/GenBank/DDBJ whole genome shotgun (WGS) entry which is preliminary data.</text>
</comment>
<protein>
    <submittedName>
        <fullName evidence="3">Uncharacterized protein</fullName>
    </submittedName>
</protein>
<evidence type="ECO:0000256" key="2">
    <source>
        <dbReference type="SAM" id="SignalP"/>
    </source>
</evidence>
<feature type="compositionally biased region" description="Gly residues" evidence="1">
    <location>
        <begin position="161"/>
        <end position="176"/>
    </location>
</feature>
<accession>A0ABW4XKX7</accession>
<evidence type="ECO:0000256" key="1">
    <source>
        <dbReference type="SAM" id="MobiDB-lite"/>
    </source>
</evidence>
<evidence type="ECO:0000313" key="4">
    <source>
        <dbReference type="Proteomes" id="UP001597380"/>
    </source>
</evidence>
<dbReference type="EMBL" id="JBHUHT010000009">
    <property type="protein sequence ID" value="MFD2095739.1"/>
    <property type="molecule type" value="Genomic_DNA"/>
</dbReference>
<evidence type="ECO:0000313" key="3">
    <source>
        <dbReference type="EMBL" id="MFD2095739.1"/>
    </source>
</evidence>
<organism evidence="3 4">
    <name type="scientific">Corallincola platygyrae</name>
    <dbReference type="NCBI Taxonomy" id="1193278"/>
    <lineage>
        <taxon>Bacteria</taxon>
        <taxon>Pseudomonadati</taxon>
        <taxon>Pseudomonadota</taxon>
        <taxon>Gammaproteobacteria</taxon>
        <taxon>Alteromonadales</taxon>
        <taxon>Psychromonadaceae</taxon>
        <taxon>Corallincola</taxon>
    </lineage>
</organism>
<dbReference type="Proteomes" id="UP001597380">
    <property type="component" value="Unassembled WGS sequence"/>
</dbReference>
<sequence length="176" mass="16997">MKLIYAVVLASAVIAGNAAVAAESQGKEAEVSSGYCAGLEGAEAVKAEMVSLLQSQPQNSAEIFKACSAVVPEELVSLLDAAMKAAPDEIAALLTAAIEATDPSMHELVFQTALDNGLDSEEALIAALLGGADPTALAEATAAGGDLAAGEGFAAPAPTGPGIGGAGGGSGSVSGN</sequence>